<comment type="caution">
    <text evidence="3">The sequence shown here is derived from an EMBL/GenBank/DDBJ whole genome shotgun (WGS) entry which is preliminary data.</text>
</comment>
<dbReference type="InterPro" id="IPR006976">
    <property type="entry name" value="VanZ-like"/>
</dbReference>
<dbReference type="AlphaFoldDB" id="A0A246J4Z2"/>
<keyword evidence="1" id="KW-0812">Transmembrane</keyword>
<accession>A0A246J4Z2</accession>
<dbReference type="PANTHER" id="PTHR28008:SF1">
    <property type="entry name" value="DOMAIN PROTEIN, PUTATIVE (AFU_ORTHOLOGUE AFUA_3G10980)-RELATED"/>
    <property type="match status" value="1"/>
</dbReference>
<evidence type="ECO:0000313" key="4">
    <source>
        <dbReference type="Proteomes" id="UP000197468"/>
    </source>
</evidence>
<organism evidence="3 4">
    <name type="scientific">Roseateles aquatilis</name>
    <dbReference type="NCBI Taxonomy" id="431061"/>
    <lineage>
        <taxon>Bacteria</taxon>
        <taxon>Pseudomonadati</taxon>
        <taxon>Pseudomonadota</taxon>
        <taxon>Betaproteobacteria</taxon>
        <taxon>Burkholderiales</taxon>
        <taxon>Sphaerotilaceae</taxon>
        <taxon>Roseateles</taxon>
    </lineage>
</organism>
<keyword evidence="4" id="KW-1185">Reference proteome</keyword>
<name>A0A246J4Z2_9BURK</name>
<feature type="transmembrane region" description="Helical" evidence="1">
    <location>
        <begin position="49"/>
        <end position="67"/>
    </location>
</feature>
<dbReference type="NCBIfam" id="NF037970">
    <property type="entry name" value="vanZ_1"/>
    <property type="match status" value="1"/>
</dbReference>
<dbReference type="OrthoDB" id="5568182at2"/>
<reference evidence="3 4" key="1">
    <citation type="journal article" date="2008" name="Int. J. Syst. Evol. Microbiol.">
        <title>Description of Roseateles aquatilis sp. nov. and Roseateles terrae sp. nov., in the class Betaproteobacteria, and emended description of the genus Roseateles.</title>
        <authorList>
            <person name="Gomila M."/>
            <person name="Bowien B."/>
            <person name="Falsen E."/>
            <person name="Moore E.R."/>
            <person name="Lalucat J."/>
        </authorList>
    </citation>
    <scope>NUCLEOTIDE SEQUENCE [LARGE SCALE GENOMIC DNA]</scope>
    <source>
        <strain evidence="3 4">CCUG 48205</strain>
    </source>
</reference>
<keyword evidence="1" id="KW-1133">Transmembrane helix</keyword>
<keyword evidence="1" id="KW-0472">Membrane</keyword>
<gene>
    <name evidence="3" type="ORF">CDN99_18560</name>
</gene>
<evidence type="ECO:0000256" key="1">
    <source>
        <dbReference type="SAM" id="Phobius"/>
    </source>
</evidence>
<dbReference type="Proteomes" id="UP000197468">
    <property type="component" value="Unassembled WGS sequence"/>
</dbReference>
<protein>
    <recommendedName>
        <fullName evidence="2">VanZ-like domain-containing protein</fullName>
    </recommendedName>
</protein>
<dbReference type="Pfam" id="PF04892">
    <property type="entry name" value="VanZ"/>
    <property type="match status" value="1"/>
</dbReference>
<evidence type="ECO:0000259" key="2">
    <source>
        <dbReference type="Pfam" id="PF04892"/>
    </source>
</evidence>
<dbReference type="EMBL" id="NIOF01000009">
    <property type="protein sequence ID" value="OWQ87665.1"/>
    <property type="molecule type" value="Genomic_DNA"/>
</dbReference>
<proteinExistence type="predicted"/>
<dbReference type="PANTHER" id="PTHR28008">
    <property type="entry name" value="DOMAIN PROTEIN, PUTATIVE (AFU_ORTHOLOGUE AFUA_3G10980)-RELATED"/>
    <property type="match status" value="1"/>
</dbReference>
<sequence length="108" mass="11752">MTVISWLAFSPHPPPEADLGWDKANHFAAFASLAVVGMQCLRAGARRRWIVLAWLLAFGILIELVQSQIPGRDAELQDVIADMIGAAIGLAAHALLMRLVEDRSPPAR</sequence>
<feature type="transmembrane region" description="Helical" evidence="1">
    <location>
        <begin position="79"/>
        <end position="100"/>
    </location>
</feature>
<evidence type="ECO:0000313" key="3">
    <source>
        <dbReference type="EMBL" id="OWQ87665.1"/>
    </source>
</evidence>
<feature type="domain" description="VanZ-like" evidence="2">
    <location>
        <begin position="26"/>
        <end position="93"/>
    </location>
</feature>